<dbReference type="Proteomes" id="UP000198571">
    <property type="component" value="Unassembled WGS sequence"/>
</dbReference>
<dbReference type="RefSeq" id="WP_245733061.1">
    <property type="nucleotide sequence ID" value="NZ_FOGT01000007.1"/>
</dbReference>
<keyword evidence="2" id="KW-0732">Signal</keyword>
<gene>
    <name evidence="3" type="ORF">SAMN05518684_107112</name>
</gene>
<proteinExistence type="predicted"/>
<keyword evidence="4" id="KW-1185">Reference proteome</keyword>
<feature type="chain" id="PRO_5011617434" description="FAD/FMN-containing dehydrogenase" evidence="2">
    <location>
        <begin position="24"/>
        <end position="77"/>
    </location>
</feature>
<feature type="signal peptide" evidence="2">
    <location>
        <begin position="1"/>
        <end position="23"/>
    </location>
</feature>
<protein>
    <recommendedName>
        <fullName evidence="5">FAD/FMN-containing dehydrogenase</fullName>
    </recommendedName>
</protein>
<evidence type="ECO:0008006" key="5">
    <source>
        <dbReference type="Google" id="ProtNLM"/>
    </source>
</evidence>
<evidence type="ECO:0000313" key="4">
    <source>
        <dbReference type="Proteomes" id="UP000198571"/>
    </source>
</evidence>
<feature type="region of interest" description="Disordered" evidence="1">
    <location>
        <begin position="58"/>
        <end position="77"/>
    </location>
</feature>
<sequence>MKKGIIGLLSLGLVFAAGTQVLATSDNGFSNFHDMLPFMQEMHPEWSEEELEEMYNACHGENGSRGAGMMQGNTIVD</sequence>
<dbReference type="AlphaFoldDB" id="A0A1H9UBS6"/>
<evidence type="ECO:0000256" key="1">
    <source>
        <dbReference type="SAM" id="MobiDB-lite"/>
    </source>
</evidence>
<dbReference type="EMBL" id="FOGT01000007">
    <property type="protein sequence ID" value="SES06915.1"/>
    <property type="molecule type" value="Genomic_DNA"/>
</dbReference>
<evidence type="ECO:0000256" key="2">
    <source>
        <dbReference type="SAM" id="SignalP"/>
    </source>
</evidence>
<reference evidence="4" key="1">
    <citation type="submission" date="2016-10" db="EMBL/GenBank/DDBJ databases">
        <authorList>
            <person name="Varghese N."/>
            <person name="Submissions S."/>
        </authorList>
    </citation>
    <scope>NUCLEOTIDE SEQUENCE [LARGE SCALE GENOMIC DNA]</scope>
    <source>
        <strain evidence="4">S9</strain>
    </source>
</reference>
<organism evidence="3 4">
    <name type="scientific">Salipaludibacillus aurantiacus</name>
    <dbReference type="NCBI Taxonomy" id="1601833"/>
    <lineage>
        <taxon>Bacteria</taxon>
        <taxon>Bacillati</taxon>
        <taxon>Bacillota</taxon>
        <taxon>Bacilli</taxon>
        <taxon>Bacillales</taxon>
        <taxon>Bacillaceae</taxon>
    </lineage>
</organism>
<accession>A0A1H9UBS6</accession>
<name>A0A1H9UBS6_9BACI</name>
<evidence type="ECO:0000313" key="3">
    <source>
        <dbReference type="EMBL" id="SES06915.1"/>
    </source>
</evidence>